<dbReference type="AlphaFoldDB" id="A0A9P5UTS0"/>
<reference evidence="1" key="1">
    <citation type="journal article" date="2020" name="Fungal Divers.">
        <title>Resolving the Mortierellaceae phylogeny through synthesis of multi-gene phylogenetics and phylogenomics.</title>
        <authorList>
            <person name="Vandepol N."/>
            <person name="Liber J."/>
            <person name="Desiro A."/>
            <person name="Na H."/>
            <person name="Kennedy M."/>
            <person name="Barry K."/>
            <person name="Grigoriev I.V."/>
            <person name="Miller A.N."/>
            <person name="O'Donnell K."/>
            <person name="Stajich J.E."/>
            <person name="Bonito G."/>
        </authorList>
    </citation>
    <scope>NUCLEOTIDE SEQUENCE</scope>
    <source>
        <strain evidence="1">NRRL 6426</strain>
    </source>
</reference>
<keyword evidence="2" id="KW-1185">Reference proteome</keyword>
<comment type="caution">
    <text evidence="1">The sequence shown here is derived from an EMBL/GenBank/DDBJ whole genome shotgun (WGS) entry which is preliminary data.</text>
</comment>
<gene>
    <name evidence="1" type="ORF">BG015_006993</name>
</gene>
<organism evidence="1 2">
    <name type="scientific">Linnemannia schmuckeri</name>
    <dbReference type="NCBI Taxonomy" id="64567"/>
    <lineage>
        <taxon>Eukaryota</taxon>
        <taxon>Fungi</taxon>
        <taxon>Fungi incertae sedis</taxon>
        <taxon>Mucoromycota</taxon>
        <taxon>Mortierellomycotina</taxon>
        <taxon>Mortierellomycetes</taxon>
        <taxon>Mortierellales</taxon>
        <taxon>Mortierellaceae</taxon>
        <taxon>Linnemannia</taxon>
    </lineage>
</organism>
<accession>A0A9P5UTS0</accession>
<evidence type="ECO:0000313" key="2">
    <source>
        <dbReference type="Proteomes" id="UP000748756"/>
    </source>
</evidence>
<evidence type="ECO:0000313" key="1">
    <source>
        <dbReference type="EMBL" id="KAF9117451.1"/>
    </source>
</evidence>
<dbReference type="EMBL" id="JAAAUQ010003450">
    <property type="protein sequence ID" value="KAF9117451.1"/>
    <property type="molecule type" value="Genomic_DNA"/>
</dbReference>
<proteinExistence type="predicted"/>
<feature type="non-terminal residue" evidence="1">
    <location>
        <position position="1"/>
    </location>
</feature>
<dbReference type="Proteomes" id="UP000748756">
    <property type="component" value="Unassembled WGS sequence"/>
</dbReference>
<sequence>KIKQDKVKATVITPYWTSALWYPTITAMSVDKPLRIPRGQVLPAPGNSPHILEKNPMWSLSAWNVDGNKQ</sequence>
<name>A0A9P5UTS0_9FUNG</name>
<dbReference type="OrthoDB" id="2371919at2759"/>
<protein>
    <submittedName>
        <fullName evidence="1">Uncharacterized protein</fullName>
    </submittedName>
</protein>